<keyword evidence="7" id="KW-0349">Heme</keyword>
<evidence type="ECO:0000256" key="2">
    <source>
        <dbReference type="ARBA" id="ARBA00004685"/>
    </source>
</evidence>
<proteinExistence type="inferred from homology"/>
<protein>
    <submittedName>
        <fullName evidence="8">CypX</fullName>
    </submittedName>
</protein>
<comment type="pathway">
    <text evidence="2">Mycotoxin biosynthesis.</text>
</comment>
<dbReference type="Pfam" id="PF00067">
    <property type="entry name" value="p450"/>
    <property type="match status" value="1"/>
</dbReference>
<evidence type="ECO:0000256" key="1">
    <source>
        <dbReference type="ARBA" id="ARBA00001971"/>
    </source>
</evidence>
<dbReference type="Gene3D" id="1.10.630.10">
    <property type="entry name" value="Cytochrome P450"/>
    <property type="match status" value="1"/>
</dbReference>
<dbReference type="PANTHER" id="PTHR46206">
    <property type="entry name" value="CYTOCHROME P450"/>
    <property type="match status" value="1"/>
</dbReference>
<evidence type="ECO:0000256" key="5">
    <source>
        <dbReference type="ARBA" id="ARBA00023002"/>
    </source>
</evidence>
<dbReference type="Proteomes" id="UP000472372">
    <property type="component" value="Chromosome 4"/>
</dbReference>
<comment type="cofactor">
    <cofactor evidence="1 7">
        <name>heme</name>
        <dbReference type="ChEBI" id="CHEBI:30413"/>
    </cofactor>
</comment>
<dbReference type="InterPro" id="IPR036396">
    <property type="entry name" value="Cyt_P450_sf"/>
</dbReference>
<organism evidence="8 9">
    <name type="scientific">Pyrenophora teres f. teres</name>
    <dbReference type="NCBI Taxonomy" id="97479"/>
    <lineage>
        <taxon>Eukaryota</taxon>
        <taxon>Fungi</taxon>
        <taxon>Dikarya</taxon>
        <taxon>Ascomycota</taxon>
        <taxon>Pezizomycotina</taxon>
        <taxon>Dothideomycetes</taxon>
        <taxon>Pleosporomycetidae</taxon>
        <taxon>Pleosporales</taxon>
        <taxon>Pleosporineae</taxon>
        <taxon>Pleosporaceae</taxon>
        <taxon>Pyrenophora</taxon>
    </lineage>
</organism>
<dbReference type="GO" id="GO:0016705">
    <property type="term" value="F:oxidoreductase activity, acting on paired donors, with incorporation or reduction of molecular oxygen"/>
    <property type="evidence" value="ECO:0007669"/>
    <property type="project" value="InterPro"/>
</dbReference>
<dbReference type="GO" id="GO:0004497">
    <property type="term" value="F:monooxygenase activity"/>
    <property type="evidence" value="ECO:0007669"/>
    <property type="project" value="InterPro"/>
</dbReference>
<evidence type="ECO:0000256" key="3">
    <source>
        <dbReference type="ARBA" id="ARBA00010617"/>
    </source>
</evidence>
<evidence type="ECO:0000313" key="8">
    <source>
        <dbReference type="EMBL" id="CAE7033956.1"/>
    </source>
</evidence>
<keyword evidence="4 7" id="KW-0479">Metal-binding</keyword>
<feature type="binding site" description="axial binding residue" evidence="7">
    <location>
        <position position="466"/>
    </location>
    <ligand>
        <name>heme</name>
        <dbReference type="ChEBI" id="CHEBI:30413"/>
    </ligand>
    <ligandPart>
        <name>Fe</name>
        <dbReference type="ChEBI" id="CHEBI:18248"/>
    </ligandPart>
</feature>
<dbReference type="SUPFAM" id="SSF48264">
    <property type="entry name" value="Cytochrome P450"/>
    <property type="match status" value="1"/>
</dbReference>
<keyword evidence="6 7" id="KW-0408">Iron</keyword>
<dbReference type="AlphaFoldDB" id="A0A6S6W1G0"/>
<evidence type="ECO:0000256" key="6">
    <source>
        <dbReference type="ARBA" id="ARBA00023004"/>
    </source>
</evidence>
<keyword evidence="5" id="KW-0560">Oxidoreductase</keyword>
<name>A0A6S6W1G0_9PLEO</name>
<evidence type="ECO:0000256" key="4">
    <source>
        <dbReference type="ARBA" id="ARBA00022723"/>
    </source>
</evidence>
<evidence type="ECO:0000313" key="9">
    <source>
        <dbReference type="Proteomes" id="UP000472372"/>
    </source>
</evidence>
<dbReference type="EMBL" id="HG992980">
    <property type="protein sequence ID" value="CAE7033956.1"/>
    <property type="molecule type" value="Genomic_DNA"/>
</dbReference>
<dbReference type="GO" id="GO:0020037">
    <property type="term" value="F:heme binding"/>
    <property type="evidence" value="ECO:0007669"/>
    <property type="project" value="InterPro"/>
</dbReference>
<comment type="similarity">
    <text evidence="3">Belongs to the cytochrome P450 family.</text>
</comment>
<dbReference type="CDD" id="cd11041">
    <property type="entry name" value="CYP503A1-like"/>
    <property type="match status" value="1"/>
</dbReference>
<sequence length="522" mass="59458">MEIMHSVEPHAARVAQSLLQYIVPRYATALIALGITLMAWWVVSELVATTRLRRIPRVGKTAGFWGLDLRVVKKDFAKNGRKILYDGYMKDRNGLFRVQTLNVERVVLTPNYIEEITKCLPEDVLDMSDGLKERLLSSQTNLDVVFNSSLHIDVCKVQLTHNLHALIEPLNKEATYWLSKRVPEKTELRAYETMVRIISSTASLMLGGKAMSRNEEWLETAAEYSMDVVSVAMKLRPWPAFIRPLIFPWLRGAKLLQKHLAITKKYFKPIFEERLADLQKGNQSKKPIDMVQWMAESAKGSDRNPDVLAHNMLFMALAGVHTSSATAIHVLFDLCAHPEFITPLRDEIERTVREYGWSLSSINCLKRLDSFMKESQRLNQAVLMTFNRKVTKTLRLRDGTVIPKGTYLTMPADAVARDPEIYPDPEHFDGLRFYDKRMSTKAEANRHQFATINPESLAFGQGKQACPGRFFAGAQIKAVIANILLNYDISFPPGQTTRPQNIYKGGLVRPDPRQKLVFVPRE</sequence>
<accession>A0A6S6W1G0</accession>
<dbReference type="GO" id="GO:0005506">
    <property type="term" value="F:iron ion binding"/>
    <property type="evidence" value="ECO:0007669"/>
    <property type="project" value="InterPro"/>
</dbReference>
<evidence type="ECO:0000256" key="7">
    <source>
        <dbReference type="PIRSR" id="PIRSR602403-1"/>
    </source>
</evidence>
<dbReference type="InterPro" id="IPR002403">
    <property type="entry name" value="Cyt_P450_E_grp-IV"/>
</dbReference>
<reference evidence="8" key="1">
    <citation type="submission" date="2021-02" db="EMBL/GenBank/DDBJ databases">
        <authorList>
            <person name="Syme A R."/>
            <person name="Syme A R."/>
            <person name="Moolhuijzen P."/>
        </authorList>
    </citation>
    <scope>NUCLEOTIDE SEQUENCE</scope>
    <source>
        <strain evidence="8">W1-1</strain>
    </source>
</reference>
<dbReference type="PRINTS" id="PR00465">
    <property type="entry name" value="EP450IV"/>
</dbReference>
<dbReference type="InterPro" id="IPR001128">
    <property type="entry name" value="Cyt_P450"/>
</dbReference>
<gene>
    <name evidence="8" type="ORF">PTTW11_05316</name>
</gene>